<feature type="domain" description="Cell envelope-related transcriptional attenuator" evidence="4">
    <location>
        <begin position="108"/>
        <end position="249"/>
    </location>
</feature>
<feature type="compositionally biased region" description="Basic and acidic residues" evidence="2">
    <location>
        <begin position="1"/>
        <end position="14"/>
    </location>
</feature>
<evidence type="ECO:0000256" key="1">
    <source>
        <dbReference type="ARBA" id="ARBA00006068"/>
    </source>
</evidence>
<evidence type="ECO:0000256" key="2">
    <source>
        <dbReference type="SAM" id="MobiDB-lite"/>
    </source>
</evidence>
<dbReference type="Gene3D" id="3.40.630.190">
    <property type="entry name" value="LCP protein"/>
    <property type="match status" value="1"/>
</dbReference>
<dbReference type="NCBIfam" id="TIGR00350">
    <property type="entry name" value="lytR_cpsA_psr"/>
    <property type="match status" value="1"/>
</dbReference>
<comment type="similarity">
    <text evidence="1">Belongs to the LytR/CpsA/Psr (LCP) family.</text>
</comment>
<dbReference type="STRING" id="33007.HMPREF3198_01436"/>
<dbReference type="InterPro" id="IPR050922">
    <property type="entry name" value="LytR/CpsA/Psr_CW_biosynth"/>
</dbReference>
<feature type="transmembrane region" description="Helical" evidence="3">
    <location>
        <begin position="42"/>
        <end position="61"/>
    </location>
</feature>
<proteinExistence type="inferred from homology"/>
<keyword evidence="3" id="KW-0812">Transmembrane</keyword>
<reference evidence="5 6" key="1">
    <citation type="submission" date="2017-12" db="EMBL/GenBank/DDBJ databases">
        <title>Phylogenetic diversity of female urinary microbiome.</title>
        <authorList>
            <person name="Thomas-White K."/>
            <person name="Wolfe A.J."/>
        </authorList>
    </citation>
    <scope>NUCLEOTIDE SEQUENCE [LARGE SCALE GENOMIC DNA]</scope>
    <source>
        <strain evidence="5 6">UMB0402</strain>
    </source>
</reference>
<feature type="region of interest" description="Disordered" evidence="2">
    <location>
        <begin position="1"/>
        <end position="32"/>
    </location>
</feature>
<accession>A0A2I1IPF3</accession>
<keyword evidence="3" id="KW-0472">Membrane</keyword>
<protein>
    <submittedName>
        <fullName evidence="5">LytR family transcriptional regulator</fullName>
    </submittedName>
</protein>
<comment type="caution">
    <text evidence="5">The sequence shown here is derived from an EMBL/GenBank/DDBJ whole genome shotgun (WGS) entry which is preliminary data.</text>
</comment>
<dbReference type="EMBL" id="PKKO01000002">
    <property type="protein sequence ID" value="PKY73000.1"/>
    <property type="molecule type" value="Genomic_DNA"/>
</dbReference>
<dbReference type="Proteomes" id="UP000235122">
    <property type="component" value="Unassembled WGS sequence"/>
</dbReference>
<dbReference type="Pfam" id="PF03816">
    <property type="entry name" value="LytR_cpsA_psr"/>
    <property type="match status" value="1"/>
</dbReference>
<sequence length="347" mass="37483">MRPDQAPPRPREEPTFPTVEPTSTNLRPQPRRRRYHFTPKPIALLVVIAFICWPLGLLLWANSKLSHVDALDGQGIRSGQTYLLAGSDERNTSEGQNGIGPDGTQGHRADTIMLIHKADNGQAAAVSLPRDTLVDIPQWGYNKLNAAYAFGGAPLLVSSVEKLTGIHVDHFVQIGMGGVEQMVDAVGGVNLCMDMTVQDPEAKLDWTAGCHDADGKTALAFSRMRKFDPRGDLGRADRQRQVVNQVLKKGLSPSSLVNPFRHVALGGAVASSLTTDPDTGMVTLARLGLAYKNATGAGLSGIPPIESTDYYVEGAGSTVLLDEEKSPEFFAKLREGTLSKEDFQKTE</sequence>
<evidence type="ECO:0000256" key="3">
    <source>
        <dbReference type="SAM" id="Phobius"/>
    </source>
</evidence>
<dbReference type="InterPro" id="IPR004474">
    <property type="entry name" value="LytR_CpsA_psr"/>
</dbReference>
<organism evidence="5 6">
    <name type="scientific">Winkia neuii</name>
    <dbReference type="NCBI Taxonomy" id="33007"/>
    <lineage>
        <taxon>Bacteria</taxon>
        <taxon>Bacillati</taxon>
        <taxon>Actinomycetota</taxon>
        <taxon>Actinomycetes</taxon>
        <taxon>Actinomycetales</taxon>
        <taxon>Actinomycetaceae</taxon>
        <taxon>Winkia</taxon>
    </lineage>
</organism>
<evidence type="ECO:0000313" key="5">
    <source>
        <dbReference type="EMBL" id="PKY73000.1"/>
    </source>
</evidence>
<dbReference type="PANTHER" id="PTHR33392">
    <property type="entry name" value="POLYISOPRENYL-TEICHOIC ACID--PEPTIDOGLYCAN TEICHOIC ACID TRANSFERASE TAGU"/>
    <property type="match status" value="1"/>
</dbReference>
<dbReference type="AlphaFoldDB" id="A0A2I1IPF3"/>
<dbReference type="PANTHER" id="PTHR33392:SF6">
    <property type="entry name" value="POLYISOPRENYL-TEICHOIC ACID--PEPTIDOGLYCAN TEICHOIC ACID TRANSFERASE TAGU"/>
    <property type="match status" value="1"/>
</dbReference>
<keyword evidence="6" id="KW-1185">Reference proteome</keyword>
<evidence type="ECO:0000259" key="4">
    <source>
        <dbReference type="Pfam" id="PF03816"/>
    </source>
</evidence>
<keyword evidence="3" id="KW-1133">Transmembrane helix</keyword>
<name>A0A2I1IPF3_9ACTO</name>
<gene>
    <name evidence="5" type="ORF">CYJ19_03945</name>
</gene>
<evidence type="ECO:0000313" key="6">
    <source>
        <dbReference type="Proteomes" id="UP000235122"/>
    </source>
</evidence>